<name>A0ABU6UUD6_9FABA</name>
<feature type="compositionally biased region" description="Basic and acidic residues" evidence="1">
    <location>
        <begin position="72"/>
        <end position="81"/>
    </location>
</feature>
<organism evidence="2 3">
    <name type="scientific">Stylosanthes scabra</name>
    <dbReference type="NCBI Taxonomy" id="79078"/>
    <lineage>
        <taxon>Eukaryota</taxon>
        <taxon>Viridiplantae</taxon>
        <taxon>Streptophyta</taxon>
        <taxon>Embryophyta</taxon>
        <taxon>Tracheophyta</taxon>
        <taxon>Spermatophyta</taxon>
        <taxon>Magnoliopsida</taxon>
        <taxon>eudicotyledons</taxon>
        <taxon>Gunneridae</taxon>
        <taxon>Pentapetalae</taxon>
        <taxon>rosids</taxon>
        <taxon>fabids</taxon>
        <taxon>Fabales</taxon>
        <taxon>Fabaceae</taxon>
        <taxon>Papilionoideae</taxon>
        <taxon>50 kb inversion clade</taxon>
        <taxon>dalbergioids sensu lato</taxon>
        <taxon>Dalbergieae</taxon>
        <taxon>Pterocarpus clade</taxon>
        <taxon>Stylosanthes</taxon>
    </lineage>
</organism>
<evidence type="ECO:0000313" key="2">
    <source>
        <dbReference type="EMBL" id="MED6164689.1"/>
    </source>
</evidence>
<feature type="region of interest" description="Disordered" evidence="1">
    <location>
        <begin position="1"/>
        <end position="21"/>
    </location>
</feature>
<evidence type="ECO:0000313" key="3">
    <source>
        <dbReference type="Proteomes" id="UP001341840"/>
    </source>
</evidence>
<dbReference type="Proteomes" id="UP001341840">
    <property type="component" value="Unassembled WGS sequence"/>
</dbReference>
<feature type="compositionally biased region" description="Polar residues" evidence="1">
    <location>
        <begin position="110"/>
        <end position="120"/>
    </location>
</feature>
<feature type="region of interest" description="Disordered" evidence="1">
    <location>
        <begin position="72"/>
        <end position="209"/>
    </location>
</feature>
<reference evidence="2 3" key="1">
    <citation type="journal article" date="2023" name="Plants (Basel)">
        <title>Bridging the Gap: Combining Genomics and Transcriptomics Approaches to Understand Stylosanthes scabra, an Orphan Legume from the Brazilian Caatinga.</title>
        <authorList>
            <person name="Ferreira-Neto J.R.C."/>
            <person name="da Silva M.D."/>
            <person name="Binneck E."/>
            <person name="de Melo N.F."/>
            <person name="da Silva R.H."/>
            <person name="de Melo A.L.T.M."/>
            <person name="Pandolfi V."/>
            <person name="Bustamante F.O."/>
            <person name="Brasileiro-Vidal A.C."/>
            <person name="Benko-Iseppon A.M."/>
        </authorList>
    </citation>
    <scope>NUCLEOTIDE SEQUENCE [LARGE SCALE GENOMIC DNA]</scope>
    <source>
        <tissue evidence="2">Leaves</tissue>
    </source>
</reference>
<sequence>MLGLVPGSRRVTGKQPTHGKRGHILRDREMREVRGLRRESRFGLGYCEDAVRFDPDRPYELPIESLFALRCRDPSRGKDPSTQRSGPSKRASLTPQYSPLSPMSRLGSPPSLSKKISLTQGLEGERPLKNGELIVPSEGWMCDGDELEGKEVSGGISARVDEAKGIEEEDKNEEEEEEEEEDPEEDPSEEEMPTAPCAMDVDDDEDYLQ</sequence>
<feature type="compositionally biased region" description="Acidic residues" evidence="1">
    <location>
        <begin position="167"/>
        <end position="192"/>
    </location>
</feature>
<keyword evidence="3" id="KW-1185">Reference proteome</keyword>
<accession>A0ABU6UUD6</accession>
<evidence type="ECO:0000256" key="1">
    <source>
        <dbReference type="SAM" id="MobiDB-lite"/>
    </source>
</evidence>
<feature type="compositionally biased region" description="Acidic residues" evidence="1">
    <location>
        <begin position="200"/>
        <end position="209"/>
    </location>
</feature>
<feature type="compositionally biased region" description="Polar residues" evidence="1">
    <location>
        <begin position="82"/>
        <end position="101"/>
    </location>
</feature>
<proteinExistence type="predicted"/>
<protein>
    <submittedName>
        <fullName evidence="2">Uncharacterized protein</fullName>
    </submittedName>
</protein>
<gene>
    <name evidence="2" type="ORF">PIB30_092570</name>
</gene>
<dbReference type="EMBL" id="JASCZI010122747">
    <property type="protein sequence ID" value="MED6164689.1"/>
    <property type="molecule type" value="Genomic_DNA"/>
</dbReference>
<comment type="caution">
    <text evidence="2">The sequence shown here is derived from an EMBL/GenBank/DDBJ whole genome shotgun (WGS) entry which is preliminary data.</text>
</comment>